<feature type="domain" description="Histidine kinase" evidence="16">
    <location>
        <begin position="275"/>
        <end position="491"/>
    </location>
</feature>
<evidence type="ECO:0000256" key="4">
    <source>
        <dbReference type="ARBA" id="ARBA00022475"/>
    </source>
</evidence>
<dbReference type="SUPFAM" id="SSF55874">
    <property type="entry name" value="ATPase domain of HSP90 chaperone/DNA topoisomerase II/histidine kinase"/>
    <property type="match status" value="1"/>
</dbReference>
<keyword evidence="12" id="KW-0902">Two-component regulatory system</keyword>
<evidence type="ECO:0000256" key="2">
    <source>
        <dbReference type="ARBA" id="ARBA00004651"/>
    </source>
</evidence>
<dbReference type="InterPro" id="IPR050398">
    <property type="entry name" value="HssS/ArlS-like"/>
</dbReference>
<dbReference type="AlphaFoldDB" id="A0A7C1CSV2"/>
<dbReference type="GO" id="GO:0005886">
    <property type="term" value="C:plasma membrane"/>
    <property type="evidence" value="ECO:0007669"/>
    <property type="project" value="UniProtKB-SubCell"/>
</dbReference>
<dbReference type="SMART" id="SM00304">
    <property type="entry name" value="HAMP"/>
    <property type="match status" value="1"/>
</dbReference>
<dbReference type="SUPFAM" id="SSF47384">
    <property type="entry name" value="Homodimeric domain of signal transducing histidine kinase"/>
    <property type="match status" value="1"/>
</dbReference>
<feature type="coiled-coil region" evidence="14">
    <location>
        <begin position="238"/>
        <end position="265"/>
    </location>
</feature>
<dbReference type="Gene3D" id="3.30.565.10">
    <property type="entry name" value="Histidine kinase-like ATPase, C-terminal domain"/>
    <property type="match status" value="1"/>
</dbReference>
<evidence type="ECO:0000256" key="15">
    <source>
        <dbReference type="SAM" id="Phobius"/>
    </source>
</evidence>
<dbReference type="GO" id="GO:0000155">
    <property type="term" value="F:phosphorelay sensor kinase activity"/>
    <property type="evidence" value="ECO:0007669"/>
    <property type="project" value="InterPro"/>
</dbReference>
<dbReference type="InterPro" id="IPR005467">
    <property type="entry name" value="His_kinase_dom"/>
</dbReference>
<dbReference type="Gene3D" id="1.10.287.130">
    <property type="match status" value="1"/>
</dbReference>
<protein>
    <recommendedName>
        <fullName evidence="3">histidine kinase</fullName>
        <ecNumber evidence="3">2.7.13.3</ecNumber>
    </recommendedName>
</protein>
<keyword evidence="4" id="KW-1003">Cell membrane</keyword>
<keyword evidence="10" id="KW-0067">ATP-binding</keyword>
<evidence type="ECO:0000256" key="12">
    <source>
        <dbReference type="ARBA" id="ARBA00023012"/>
    </source>
</evidence>
<evidence type="ECO:0000256" key="3">
    <source>
        <dbReference type="ARBA" id="ARBA00012438"/>
    </source>
</evidence>
<organism evidence="18">
    <name type="scientific">Mesotoga infera</name>
    <dbReference type="NCBI Taxonomy" id="1236046"/>
    <lineage>
        <taxon>Bacteria</taxon>
        <taxon>Thermotogati</taxon>
        <taxon>Thermotogota</taxon>
        <taxon>Thermotogae</taxon>
        <taxon>Kosmotogales</taxon>
        <taxon>Kosmotogaceae</taxon>
        <taxon>Mesotoga</taxon>
    </lineage>
</organism>
<name>A0A7C1CSV2_9BACT</name>
<dbReference type="PANTHER" id="PTHR45528:SF1">
    <property type="entry name" value="SENSOR HISTIDINE KINASE CPXA"/>
    <property type="match status" value="1"/>
</dbReference>
<reference evidence="18" key="1">
    <citation type="journal article" date="2020" name="mSystems">
        <title>Genome- and Community-Level Interaction Insights into Carbon Utilization and Element Cycling Functions of Hydrothermarchaeota in Hydrothermal Sediment.</title>
        <authorList>
            <person name="Zhou Z."/>
            <person name="Liu Y."/>
            <person name="Xu W."/>
            <person name="Pan J."/>
            <person name="Luo Z.H."/>
            <person name="Li M."/>
        </authorList>
    </citation>
    <scope>NUCLEOTIDE SEQUENCE [LARGE SCALE GENOMIC DNA]</scope>
    <source>
        <strain evidence="18">SpSt-1179</strain>
    </source>
</reference>
<evidence type="ECO:0000256" key="13">
    <source>
        <dbReference type="ARBA" id="ARBA00023136"/>
    </source>
</evidence>
<dbReference type="InterPro" id="IPR003660">
    <property type="entry name" value="HAMP_dom"/>
</dbReference>
<feature type="transmembrane region" description="Helical" evidence="15">
    <location>
        <begin position="172"/>
        <end position="193"/>
    </location>
</feature>
<dbReference type="InterPro" id="IPR036890">
    <property type="entry name" value="HATPase_C_sf"/>
</dbReference>
<dbReference type="InterPro" id="IPR036097">
    <property type="entry name" value="HisK_dim/P_sf"/>
</dbReference>
<dbReference type="Proteomes" id="UP000886198">
    <property type="component" value="Unassembled WGS sequence"/>
</dbReference>
<dbReference type="Pfam" id="PF00672">
    <property type="entry name" value="HAMP"/>
    <property type="match status" value="1"/>
</dbReference>
<proteinExistence type="predicted"/>
<dbReference type="EC" id="2.7.13.3" evidence="3"/>
<dbReference type="PROSITE" id="PS50885">
    <property type="entry name" value="HAMP"/>
    <property type="match status" value="1"/>
</dbReference>
<evidence type="ECO:0000313" key="18">
    <source>
        <dbReference type="EMBL" id="HDP77014.1"/>
    </source>
</evidence>
<evidence type="ECO:0000256" key="9">
    <source>
        <dbReference type="ARBA" id="ARBA00022777"/>
    </source>
</evidence>
<keyword evidence="14" id="KW-0175">Coiled coil</keyword>
<dbReference type="InterPro" id="IPR003594">
    <property type="entry name" value="HATPase_dom"/>
</dbReference>
<dbReference type="Pfam" id="PF02518">
    <property type="entry name" value="HATPase_c"/>
    <property type="match status" value="1"/>
</dbReference>
<dbReference type="SMART" id="SM00388">
    <property type="entry name" value="HisKA"/>
    <property type="match status" value="1"/>
</dbReference>
<evidence type="ECO:0000259" key="16">
    <source>
        <dbReference type="PROSITE" id="PS50109"/>
    </source>
</evidence>
<feature type="domain" description="HAMP" evidence="17">
    <location>
        <begin position="194"/>
        <end position="246"/>
    </location>
</feature>
<evidence type="ECO:0000256" key="8">
    <source>
        <dbReference type="ARBA" id="ARBA00022741"/>
    </source>
</evidence>
<keyword evidence="7 15" id="KW-0812">Transmembrane</keyword>
<dbReference type="FunFam" id="1.10.287.130:FF:000001">
    <property type="entry name" value="Two-component sensor histidine kinase"/>
    <property type="match status" value="1"/>
</dbReference>
<keyword evidence="8" id="KW-0547">Nucleotide-binding</keyword>
<keyword evidence="11 15" id="KW-1133">Transmembrane helix</keyword>
<evidence type="ECO:0000256" key="5">
    <source>
        <dbReference type="ARBA" id="ARBA00022553"/>
    </source>
</evidence>
<dbReference type="SUPFAM" id="SSF158472">
    <property type="entry name" value="HAMP domain-like"/>
    <property type="match status" value="1"/>
</dbReference>
<evidence type="ECO:0000256" key="10">
    <source>
        <dbReference type="ARBA" id="ARBA00022840"/>
    </source>
</evidence>
<keyword evidence="9" id="KW-0418">Kinase</keyword>
<evidence type="ECO:0000256" key="7">
    <source>
        <dbReference type="ARBA" id="ARBA00022692"/>
    </source>
</evidence>
<dbReference type="CDD" id="cd00082">
    <property type="entry name" value="HisKA"/>
    <property type="match status" value="1"/>
</dbReference>
<keyword evidence="6" id="KW-0808">Transferase</keyword>
<gene>
    <name evidence="18" type="ORF">ENN47_02275</name>
</gene>
<evidence type="ECO:0000256" key="14">
    <source>
        <dbReference type="SAM" id="Coils"/>
    </source>
</evidence>
<dbReference type="Pfam" id="PF00512">
    <property type="entry name" value="HisKA"/>
    <property type="match status" value="1"/>
</dbReference>
<dbReference type="PROSITE" id="PS50109">
    <property type="entry name" value="HIS_KIN"/>
    <property type="match status" value="1"/>
</dbReference>
<comment type="subcellular location">
    <subcellularLocation>
        <location evidence="2">Cell membrane</location>
        <topology evidence="2">Multi-pass membrane protein</topology>
    </subcellularLocation>
</comment>
<dbReference type="EMBL" id="DSBT01000068">
    <property type="protein sequence ID" value="HDP77014.1"/>
    <property type="molecule type" value="Genomic_DNA"/>
</dbReference>
<evidence type="ECO:0000259" key="17">
    <source>
        <dbReference type="PROSITE" id="PS50885"/>
    </source>
</evidence>
<dbReference type="Gene3D" id="6.10.340.10">
    <property type="match status" value="1"/>
</dbReference>
<keyword evidence="13 15" id="KW-0472">Membrane</keyword>
<sequence>MSSIRRKLFLQILLVILFIISALWLANTFMLEPYYMKTKKDQLIRARNSINSFGVSDYGEKVDFLVDMGNELNAMILIFNASGDPVYTTHLIPQEPGGSIPVIDARRVPPSRNPLETLYSETIDSGTKIELSIDRMGEQRFLSLKSKLDNGFSIHMSIPVSSIESSVSVVNGFLMVVALISSVLALVIAFIISRKFTGSILHMNRITKKMKDLDFSERCEIDSRDEFGQLAGSIDDLSESLDSTLKELGEKNEALKKEIEHKKVVEEMRKQFITNVSHELKTPLSLIQGYAEGLEMNVASGEEKRAFYCSVIREETERMGRLVKDLLDLSMMETGNFALYKREFCIDELIRKVTGKFEKVLTENGIELVYVEGEKTVVYADSFRTEQILTNYLDNAMHHVDERKEIRVRKDVQGNSVIVRVFNSGQNIPGKESEKIWTSFYRADNARTREEERYGIGLSIVKAICDLDGKSHGFDNLPDGVEFFFELQRAETLAI</sequence>
<evidence type="ECO:0000256" key="1">
    <source>
        <dbReference type="ARBA" id="ARBA00000085"/>
    </source>
</evidence>
<comment type="caution">
    <text evidence="18">The sequence shown here is derived from an EMBL/GenBank/DDBJ whole genome shotgun (WGS) entry which is preliminary data.</text>
</comment>
<evidence type="ECO:0000256" key="6">
    <source>
        <dbReference type="ARBA" id="ARBA00022679"/>
    </source>
</evidence>
<dbReference type="PANTHER" id="PTHR45528">
    <property type="entry name" value="SENSOR HISTIDINE KINASE CPXA"/>
    <property type="match status" value="1"/>
</dbReference>
<keyword evidence="5" id="KW-0597">Phosphoprotein</keyword>
<dbReference type="GO" id="GO:0005524">
    <property type="term" value="F:ATP binding"/>
    <property type="evidence" value="ECO:0007669"/>
    <property type="project" value="UniProtKB-KW"/>
</dbReference>
<dbReference type="CDD" id="cd06225">
    <property type="entry name" value="HAMP"/>
    <property type="match status" value="1"/>
</dbReference>
<accession>A0A7C1CSV2</accession>
<comment type="catalytic activity">
    <reaction evidence="1">
        <text>ATP + protein L-histidine = ADP + protein N-phospho-L-histidine.</text>
        <dbReference type="EC" id="2.7.13.3"/>
    </reaction>
</comment>
<dbReference type="SMART" id="SM00387">
    <property type="entry name" value="HATPase_c"/>
    <property type="match status" value="1"/>
</dbReference>
<evidence type="ECO:0000256" key="11">
    <source>
        <dbReference type="ARBA" id="ARBA00022989"/>
    </source>
</evidence>
<dbReference type="InterPro" id="IPR003661">
    <property type="entry name" value="HisK_dim/P_dom"/>
</dbReference>